<dbReference type="Gene3D" id="3.30.1520.10">
    <property type="entry name" value="Phox-like domain"/>
    <property type="match status" value="1"/>
</dbReference>
<feature type="compositionally biased region" description="Acidic residues" evidence="9">
    <location>
        <begin position="816"/>
        <end position="826"/>
    </location>
</feature>
<reference evidence="12 13" key="1">
    <citation type="submission" date="2024-03" db="EMBL/GenBank/DDBJ databases">
        <title>Complete genome sequence of the green alga Chloropicon roscoffensis RCC1871.</title>
        <authorList>
            <person name="Lemieux C."/>
            <person name="Pombert J.-F."/>
            <person name="Otis C."/>
            <person name="Turmel M."/>
        </authorList>
    </citation>
    <scope>NUCLEOTIDE SEQUENCE [LARGE SCALE GENOMIC DNA]</scope>
    <source>
        <strain evidence="12 13">RCC1871</strain>
    </source>
</reference>
<organism evidence="12 13">
    <name type="scientific">Chloropicon roscoffensis</name>
    <dbReference type="NCBI Taxonomy" id="1461544"/>
    <lineage>
        <taxon>Eukaryota</taxon>
        <taxon>Viridiplantae</taxon>
        <taxon>Chlorophyta</taxon>
        <taxon>Chloropicophyceae</taxon>
        <taxon>Chloropicales</taxon>
        <taxon>Chloropicaceae</taxon>
        <taxon>Chloropicon</taxon>
    </lineage>
</organism>
<dbReference type="GO" id="GO:0005770">
    <property type="term" value="C:late endosome"/>
    <property type="evidence" value="ECO:0007669"/>
    <property type="project" value="UniProtKB-SubCell"/>
</dbReference>
<feature type="compositionally biased region" description="Low complexity" evidence="9">
    <location>
        <begin position="11"/>
        <end position="27"/>
    </location>
</feature>
<evidence type="ECO:0000256" key="3">
    <source>
        <dbReference type="ARBA" id="ARBA00022723"/>
    </source>
</evidence>
<dbReference type="PANTHER" id="PTHR12326:SF3">
    <property type="entry name" value="DIFFERENTIALLY EXPRESSED IN FDCP 8 HOMOLOG"/>
    <property type="match status" value="1"/>
</dbReference>
<gene>
    <name evidence="12" type="ORF">HKI87_01g08960</name>
</gene>
<dbReference type="Pfam" id="PF00787">
    <property type="entry name" value="PX"/>
    <property type="match status" value="1"/>
</dbReference>
<evidence type="ECO:0000259" key="10">
    <source>
        <dbReference type="PROSITE" id="PS50195"/>
    </source>
</evidence>
<dbReference type="Pfam" id="PF02759">
    <property type="entry name" value="RUN"/>
    <property type="match status" value="1"/>
</dbReference>
<evidence type="ECO:0000313" key="12">
    <source>
        <dbReference type="EMBL" id="WZN59370.1"/>
    </source>
</evidence>
<dbReference type="InterPro" id="IPR051366">
    <property type="entry name" value="DEF8"/>
</dbReference>
<dbReference type="Pfam" id="PF13901">
    <property type="entry name" value="RH_dom"/>
    <property type="match status" value="1"/>
</dbReference>
<dbReference type="InterPro" id="IPR037213">
    <property type="entry name" value="Run_dom_sf"/>
</dbReference>
<dbReference type="SMART" id="SM00312">
    <property type="entry name" value="PX"/>
    <property type="match status" value="1"/>
</dbReference>
<evidence type="ECO:0000256" key="4">
    <source>
        <dbReference type="ARBA" id="ARBA00022737"/>
    </source>
</evidence>
<keyword evidence="6" id="KW-0863">Zinc-finger</keyword>
<dbReference type="CDD" id="cd17671">
    <property type="entry name" value="RUN"/>
    <property type="match status" value="1"/>
</dbReference>
<comment type="subcellular location">
    <subcellularLocation>
        <location evidence="1">Late endosome</location>
    </subcellularLocation>
</comment>
<evidence type="ECO:0000256" key="5">
    <source>
        <dbReference type="ARBA" id="ARBA00022753"/>
    </source>
</evidence>
<feature type="region of interest" description="Disordered" evidence="9">
    <location>
        <begin position="271"/>
        <end position="293"/>
    </location>
</feature>
<dbReference type="InterPro" id="IPR025258">
    <property type="entry name" value="RH_dom"/>
</dbReference>
<dbReference type="Gene3D" id="1.20.58.900">
    <property type="match status" value="1"/>
</dbReference>
<proteinExistence type="predicted"/>
<dbReference type="AlphaFoldDB" id="A0AAX4NZW5"/>
<feature type="domain" description="RUN" evidence="11">
    <location>
        <begin position="244"/>
        <end position="411"/>
    </location>
</feature>
<feature type="domain" description="PX" evidence="10">
    <location>
        <begin position="881"/>
        <end position="1001"/>
    </location>
</feature>
<feature type="region of interest" description="Disordered" evidence="9">
    <location>
        <begin position="532"/>
        <end position="633"/>
    </location>
</feature>
<evidence type="ECO:0000313" key="13">
    <source>
        <dbReference type="Proteomes" id="UP001472866"/>
    </source>
</evidence>
<dbReference type="GO" id="GO:0006914">
    <property type="term" value="P:autophagy"/>
    <property type="evidence" value="ECO:0007669"/>
    <property type="project" value="UniProtKB-KW"/>
</dbReference>
<dbReference type="SUPFAM" id="SSF64268">
    <property type="entry name" value="PX domain"/>
    <property type="match status" value="1"/>
</dbReference>
<feature type="compositionally biased region" description="Polar residues" evidence="9">
    <location>
        <begin position="284"/>
        <end position="293"/>
    </location>
</feature>
<feature type="region of interest" description="Disordered" evidence="9">
    <location>
        <begin position="473"/>
        <end position="501"/>
    </location>
</feature>
<dbReference type="SUPFAM" id="SSF140741">
    <property type="entry name" value="RUN domain-like"/>
    <property type="match status" value="1"/>
</dbReference>
<dbReference type="SMART" id="SM00593">
    <property type="entry name" value="RUN"/>
    <property type="match status" value="1"/>
</dbReference>
<feature type="region of interest" description="Disordered" evidence="9">
    <location>
        <begin position="733"/>
        <end position="844"/>
    </location>
</feature>
<sequence>MMEEDRENGFGAESGAMSVSSSLALSGSDEEEDAVELSSLEPMLEVPPTQGETTDTLPSLLFSKLKLKAGHRKTESSASLGDWLGSPCKEEGEPEAEDLDRDVARAPTEDAPAEVSRERSDSLAASPGGEVDEECARLCDLIKGLKETLAREECVGLQRHQGDYLLQKGEDLLAQRRAQAASAHVTNASGELAAARTPPTPGPERVGDLSPEDFLSRAQRCAEAVLSSASGGEGGEAPAAPAVVHDSDLVSDLVSIVESFLARGLRAQPLHPLEGKDNAGAAETATTKTSPRKTGTWIKGLRWMVAKPQPYNALYAAEAQHSVDLGLRVIIAPRQTRQSIRGGAKVRAWARNCLVEGTLSRKLDQLRREERFLKIWYEDSSMIRSPELSSRLVQSLEPLSRARFDILLWPAQEIGASRGDAQGDPPGASAIFSSGRLTRERAREVDSFAKDVRDFHNKEKLVTVIGEHSPGLRDIDEILSSPGRSSAKKGRRRGGRGKKRVVDAAEIGREWLERKEETKSAGGDDFSFASFSFADLAPPSPSPPPSRVGFDVAAKRQDEGPGSPIRSRDPAPSTLSDSIAAASTPDEAGGLWLDVEENQGLPSLDPEEADLAMTSSELVAPGGALERAEEEASALLDQAETAAAAAEAASEPNFLLETYEPVGAIPGVEEAAEEEAAEELVSQARDILALEGTPAPPRWEDALSASPDFLLDTYEASAAEQAERLIEEVRAEVEVEGKGEGEGGVEDDEGAFGCTAFGSEYLLDEVEAEEEAPAPPLEGQQEDPLRDLLDLPSVPAGPPAPRPRAEAQEPSRHEEEEVEVEEEDSADASPSASGGNADSESSGELVKTFSELTTLSDLTSVLTDSGEAPATARVEVVSGVGILDVGILGVETHGDRWQSYTVYQVYVQSPGGLGWLLRRRYRDFVKLQSDLNRCFPRLPRPWEEVRLDKFLNFGHLRFSATVIEERRELLQECLRVACASPPPLCTAEPLLRFLSPEGGEHGILQQIGFNGSNQARMPMELGARECETSGQSVRLLVEEPQSRSAHEQLQVQHGRCAGCSVRIRGNTWTLPFGVIGAPLPFGSNKGFALCEYTKQLYCTDCHQNQRSILPWCVLQNWDFCPGRVSDVAHEYLTSIADQPILCVSAIRPQLFSRIPLFQKLRDQRISLHKRFLRLHGTRHEHELVQALGHRAYYLENTEFWSMSDLVSVSKGAYSELPGVLEQCEKDLQQHTWEALRESNFKTG</sequence>
<feature type="region of interest" description="Disordered" evidence="9">
    <location>
        <begin position="71"/>
        <end position="130"/>
    </location>
</feature>
<feature type="compositionally biased region" description="Basic and acidic residues" evidence="9">
    <location>
        <begin position="803"/>
        <end position="815"/>
    </location>
</feature>
<dbReference type="Proteomes" id="UP001472866">
    <property type="component" value="Chromosome 01"/>
</dbReference>
<keyword evidence="2" id="KW-0597">Phosphoprotein</keyword>
<dbReference type="EMBL" id="CP151501">
    <property type="protein sequence ID" value="WZN59370.1"/>
    <property type="molecule type" value="Genomic_DNA"/>
</dbReference>
<name>A0AAX4NZW5_9CHLO</name>
<keyword evidence="7" id="KW-0862">Zinc</keyword>
<dbReference type="PROSITE" id="PS50195">
    <property type="entry name" value="PX"/>
    <property type="match status" value="1"/>
</dbReference>
<dbReference type="CDD" id="cd06093">
    <property type="entry name" value="PX_domain"/>
    <property type="match status" value="1"/>
</dbReference>
<dbReference type="GO" id="GO:0035091">
    <property type="term" value="F:phosphatidylinositol binding"/>
    <property type="evidence" value="ECO:0007669"/>
    <property type="project" value="InterPro"/>
</dbReference>
<feature type="region of interest" description="Disordered" evidence="9">
    <location>
        <begin position="1"/>
        <end position="57"/>
    </location>
</feature>
<keyword evidence="13" id="KW-1185">Reference proteome</keyword>
<feature type="compositionally biased region" description="Low complexity" evidence="9">
    <location>
        <begin position="827"/>
        <end position="839"/>
    </location>
</feature>
<protein>
    <submittedName>
        <fullName evidence="12">PX_domain-containing protein</fullName>
    </submittedName>
</protein>
<keyword evidence="5" id="KW-0967">Endosome</keyword>
<evidence type="ECO:0000256" key="7">
    <source>
        <dbReference type="ARBA" id="ARBA00022833"/>
    </source>
</evidence>
<feature type="compositionally biased region" description="Basic residues" evidence="9">
    <location>
        <begin position="486"/>
        <end position="499"/>
    </location>
</feature>
<evidence type="ECO:0000256" key="9">
    <source>
        <dbReference type="SAM" id="MobiDB-lite"/>
    </source>
</evidence>
<dbReference type="GO" id="GO:0008270">
    <property type="term" value="F:zinc ion binding"/>
    <property type="evidence" value="ECO:0007669"/>
    <property type="project" value="UniProtKB-KW"/>
</dbReference>
<evidence type="ECO:0000259" key="11">
    <source>
        <dbReference type="PROSITE" id="PS50826"/>
    </source>
</evidence>
<dbReference type="InterPro" id="IPR036871">
    <property type="entry name" value="PX_dom_sf"/>
</dbReference>
<dbReference type="InterPro" id="IPR004012">
    <property type="entry name" value="Run_dom"/>
</dbReference>
<feature type="region of interest" description="Disordered" evidence="9">
    <location>
        <begin position="187"/>
        <end position="207"/>
    </location>
</feature>
<dbReference type="PROSITE" id="PS50826">
    <property type="entry name" value="RUN"/>
    <property type="match status" value="1"/>
</dbReference>
<accession>A0AAX4NZW5</accession>
<evidence type="ECO:0000256" key="1">
    <source>
        <dbReference type="ARBA" id="ARBA00004603"/>
    </source>
</evidence>
<feature type="compositionally biased region" description="Acidic residues" evidence="9">
    <location>
        <begin position="762"/>
        <end position="772"/>
    </location>
</feature>
<dbReference type="PANTHER" id="PTHR12326">
    <property type="entry name" value="PLECKSTRIN HOMOLOGY DOMAIN CONTAINING PROTEIN"/>
    <property type="match status" value="1"/>
</dbReference>
<keyword evidence="8" id="KW-0072">Autophagy</keyword>
<dbReference type="InterPro" id="IPR001683">
    <property type="entry name" value="PX_dom"/>
</dbReference>
<keyword evidence="4" id="KW-0677">Repeat</keyword>
<evidence type="ECO:0000256" key="6">
    <source>
        <dbReference type="ARBA" id="ARBA00022771"/>
    </source>
</evidence>
<evidence type="ECO:0000256" key="2">
    <source>
        <dbReference type="ARBA" id="ARBA00022553"/>
    </source>
</evidence>
<keyword evidence="3" id="KW-0479">Metal-binding</keyword>
<evidence type="ECO:0000256" key="8">
    <source>
        <dbReference type="ARBA" id="ARBA00023006"/>
    </source>
</evidence>
<dbReference type="SMART" id="SM01175">
    <property type="entry name" value="DUF4206"/>
    <property type="match status" value="1"/>
</dbReference>